<dbReference type="AlphaFoldDB" id="A0A0V7ZSY2"/>
<evidence type="ECO:0000313" key="3">
    <source>
        <dbReference type="EMBL" id="KST69786.1"/>
    </source>
</evidence>
<dbReference type="CDD" id="cd04301">
    <property type="entry name" value="NAT_SF"/>
    <property type="match status" value="1"/>
</dbReference>
<feature type="domain" description="N-acetyltransferase" evidence="1">
    <location>
        <begin position="34"/>
        <end position="209"/>
    </location>
</feature>
<name>A0A0V7ZSY2_9CYAN</name>
<evidence type="ECO:0000259" key="1">
    <source>
        <dbReference type="PROSITE" id="PS51186"/>
    </source>
</evidence>
<sequence>MKKVNSKFPLRPWFYNQSNQDIFTSVTNKISSPLQIRPANPADLSVVAQIIAESFHSQSGVWGLLFPLLRLGIYEDLRHRLTSSAPHHICLVAVDINGNESNNLVGSVELGVRFSDSWTQSGRSFPYLSNLAVNPKYRRRGVASSLLLSCERVALTWGFQDIYLHVLENNHQARQLYLKQGYRVQKVEFSWNSFIFRGSQQIFLHKHLNKDTKS</sequence>
<dbReference type="SUPFAM" id="SSF55729">
    <property type="entry name" value="Acyl-CoA N-acyltransferases (Nat)"/>
    <property type="match status" value="1"/>
</dbReference>
<dbReference type="InterPro" id="IPR016181">
    <property type="entry name" value="Acyl_CoA_acyltransferase"/>
</dbReference>
<keyword evidence="4" id="KW-1185">Reference proteome</keyword>
<protein>
    <submittedName>
        <fullName evidence="2">GCN5 family acetyltransferase</fullName>
    </submittedName>
</protein>
<comment type="caution">
    <text evidence="2">The sequence shown here is derived from an EMBL/GenBank/DDBJ whole genome shotgun (WGS) entry which is preliminary data.</text>
</comment>
<dbReference type="PROSITE" id="PS51186">
    <property type="entry name" value="GNAT"/>
    <property type="match status" value="1"/>
</dbReference>
<accession>A0A0V7ZSY2</accession>
<dbReference type="OrthoDB" id="482525at2"/>
<gene>
    <name evidence="2" type="ORF">BC008_30750</name>
    <name evidence="3" type="ORF">BC008_36100</name>
</gene>
<dbReference type="Gene3D" id="3.40.630.30">
    <property type="match status" value="1"/>
</dbReference>
<organism evidence="2 4">
    <name type="scientific">Mastigocoleus testarum BC008</name>
    <dbReference type="NCBI Taxonomy" id="371196"/>
    <lineage>
        <taxon>Bacteria</taxon>
        <taxon>Bacillati</taxon>
        <taxon>Cyanobacteriota</taxon>
        <taxon>Cyanophyceae</taxon>
        <taxon>Nostocales</taxon>
        <taxon>Hapalosiphonaceae</taxon>
        <taxon>Mastigocoleus</taxon>
    </lineage>
</organism>
<dbReference type="Pfam" id="PF00583">
    <property type="entry name" value="Acetyltransf_1"/>
    <property type="match status" value="1"/>
</dbReference>
<dbReference type="PANTHER" id="PTHR47443:SF3">
    <property type="entry name" value="GCN5-RELATED N-ACETYLTRANSFERASE 4, CHLOROPLASTIC"/>
    <property type="match status" value="1"/>
</dbReference>
<dbReference type="InterPro" id="IPR000182">
    <property type="entry name" value="GNAT_dom"/>
</dbReference>
<dbReference type="Proteomes" id="UP000053372">
    <property type="component" value="Unassembled WGS sequence"/>
</dbReference>
<dbReference type="EMBL" id="LMTZ01000086">
    <property type="protein sequence ID" value="KST67578.1"/>
    <property type="molecule type" value="Genomic_DNA"/>
</dbReference>
<evidence type="ECO:0000313" key="4">
    <source>
        <dbReference type="Proteomes" id="UP000053372"/>
    </source>
</evidence>
<dbReference type="PANTHER" id="PTHR47443">
    <property type="entry name" value="ACYL-COA N-ACYLTRANSFERASES (NAT) SUPERFAMILY PROTEIN"/>
    <property type="match status" value="1"/>
</dbReference>
<evidence type="ECO:0000313" key="2">
    <source>
        <dbReference type="EMBL" id="KST67578.1"/>
    </source>
</evidence>
<reference evidence="2 4" key="1">
    <citation type="journal article" date="2015" name="Genome Announc.">
        <title>Draft Genome of the Euendolithic (true boring) Cyanobacterium Mastigocoleus testarum strain BC008.</title>
        <authorList>
            <person name="Guida B.S."/>
            <person name="Garcia-Pichel F."/>
        </authorList>
    </citation>
    <scope>NUCLEOTIDE SEQUENCE [LARGE SCALE GENOMIC DNA]</scope>
    <source>
        <strain evidence="2 4">BC008</strain>
    </source>
</reference>
<proteinExistence type="predicted"/>
<dbReference type="GO" id="GO:0016747">
    <property type="term" value="F:acyltransferase activity, transferring groups other than amino-acyl groups"/>
    <property type="evidence" value="ECO:0007669"/>
    <property type="project" value="InterPro"/>
</dbReference>
<dbReference type="EMBL" id="LMTZ01000013">
    <property type="protein sequence ID" value="KST69786.1"/>
    <property type="molecule type" value="Genomic_DNA"/>
</dbReference>
<dbReference type="RefSeq" id="WP_058183149.1">
    <property type="nucleotide sequence ID" value="NZ_LMTZ01000013.1"/>
</dbReference>
<keyword evidence="2" id="KW-0808">Transferase</keyword>